<dbReference type="RefSeq" id="WP_188692529.1">
    <property type="nucleotide sequence ID" value="NZ_BMLS01000002.1"/>
</dbReference>
<reference evidence="3" key="2">
    <citation type="submission" date="2020-09" db="EMBL/GenBank/DDBJ databases">
        <authorList>
            <person name="Sun Q."/>
            <person name="Zhou Y."/>
        </authorList>
    </citation>
    <scope>NUCLEOTIDE SEQUENCE</scope>
    <source>
        <strain evidence="3">CGMCC 1.7086</strain>
    </source>
</reference>
<proteinExistence type="predicted"/>
<dbReference type="Pfam" id="PF07589">
    <property type="entry name" value="PEP-CTERM"/>
    <property type="match status" value="1"/>
</dbReference>
<protein>
    <recommendedName>
        <fullName evidence="2">Ice-binding protein C-terminal domain-containing protein</fullName>
    </recommendedName>
</protein>
<evidence type="ECO:0000313" key="3">
    <source>
        <dbReference type="EMBL" id="GGO67663.1"/>
    </source>
</evidence>
<accession>A0A917YW61</accession>
<keyword evidence="1" id="KW-0732">Signal</keyword>
<dbReference type="Proteomes" id="UP000606935">
    <property type="component" value="Unassembled WGS sequence"/>
</dbReference>
<dbReference type="AlphaFoldDB" id="A0A917YW61"/>
<dbReference type="EMBL" id="BMLS01000002">
    <property type="protein sequence ID" value="GGO67663.1"/>
    <property type="molecule type" value="Genomic_DNA"/>
</dbReference>
<feature type="domain" description="Ice-binding protein C-terminal" evidence="2">
    <location>
        <begin position="149"/>
        <end position="171"/>
    </location>
</feature>
<sequence>MKTLRKLMLVMVLTLVSVSSARAAIISGTWNFEVGIYSGSFSFTNLDTSLSHFNSTAAGFSVTKSFITGGTDMFTVDGDLLFLGADQVGDGVQAQLFTGSGIFGDWSLWSISLSSLQSDSATGYFRYAGTANNPVNFVSNARITSAAAAVPEPASLALICFGLLGVAVNSKRKRLG</sequence>
<name>A0A917YW61_9ALTE</name>
<dbReference type="NCBIfam" id="TIGR02595">
    <property type="entry name" value="PEP_CTERM"/>
    <property type="match status" value="1"/>
</dbReference>
<feature type="chain" id="PRO_5037356845" description="Ice-binding protein C-terminal domain-containing protein" evidence="1">
    <location>
        <begin position="24"/>
        <end position="176"/>
    </location>
</feature>
<evidence type="ECO:0000313" key="4">
    <source>
        <dbReference type="Proteomes" id="UP000606935"/>
    </source>
</evidence>
<comment type="caution">
    <text evidence="3">The sequence shown here is derived from an EMBL/GenBank/DDBJ whole genome shotgun (WGS) entry which is preliminary data.</text>
</comment>
<feature type="signal peptide" evidence="1">
    <location>
        <begin position="1"/>
        <end position="23"/>
    </location>
</feature>
<evidence type="ECO:0000256" key="1">
    <source>
        <dbReference type="SAM" id="SignalP"/>
    </source>
</evidence>
<dbReference type="InterPro" id="IPR013424">
    <property type="entry name" value="Ice-binding_C"/>
</dbReference>
<organism evidence="3 4">
    <name type="scientific">Bowmanella pacifica</name>
    <dbReference type="NCBI Taxonomy" id="502051"/>
    <lineage>
        <taxon>Bacteria</taxon>
        <taxon>Pseudomonadati</taxon>
        <taxon>Pseudomonadota</taxon>
        <taxon>Gammaproteobacteria</taxon>
        <taxon>Alteromonadales</taxon>
        <taxon>Alteromonadaceae</taxon>
        <taxon>Bowmanella</taxon>
    </lineage>
</organism>
<keyword evidence="4" id="KW-1185">Reference proteome</keyword>
<gene>
    <name evidence="3" type="ORF">GCM10010982_14660</name>
</gene>
<evidence type="ECO:0000259" key="2">
    <source>
        <dbReference type="Pfam" id="PF07589"/>
    </source>
</evidence>
<reference evidence="3" key="1">
    <citation type="journal article" date="2014" name="Int. J. Syst. Evol. Microbiol.">
        <title>Complete genome sequence of Corynebacterium casei LMG S-19264T (=DSM 44701T), isolated from a smear-ripened cheese.</title>
        <authorList>
            <consortium name="US DOE Joint Genome Institute (JGI-PGF)"/>
            <person name="Walter F."/>
            <person name="Albersmeier A."/>
            <person name="Kalinowski J."/>
            <person name="Ruckert C."/>
        </authorList>
    </citation>
    <scope>NUCLEOTIDE SEQUENCE</scope>
    <source>
        <strain evidence="3">CGMCC 1.7086</strain>
    </source>
</reference>